<sequence>MSKEKSTKANGPDARPQGLLWARFRTGCTRGQIIRYALYVLFATLFCAAAVFLNRPVQGAVPTSASLLQYAPVEVLNVLEDNASADTWTEGRRVGSQKLQVKILSGTLKGRIMEVNNYLDAYSGVDARKGSRLIVLLSKDDNGDPRISNIYSFDRRAVVGGFVLLFAGALVIIGGKKGLKALLGLVFTLVCLWFILIPIIVRGANPILTTVGIVVLTAAVSLLLLDGPTKKTLCAVLGCAAGVIAAGVSAAVVGYLAGLNGFNMSEAEGLVLVASDEGLRISGLLVCSVLIASMGAVMDVAMSIASTSNELYILNPELTARQLFQSGMNVGRDAMGTMANTLILAFVGSGLNMLILFRVYNYPMLQLMNSDLMVLEILQGIAGSIGIIFTVPLVAAVSAYMLRGGGKKAATKAVRS</sequence>
<dbReference type="PANTHER" id="PTHR41771:SF1">
    <property type="entry name" value="MEMBRANE PROTEIN"/>
    <property type="match status" value="1"/>
</dbReference>
<feature type="transmembrane region" description="Helical" evidence="1">
    <location>
        <begin position="182"/>
        <end position="201"/>
    </location>
</feature>
<feature type="transmembrane region" description="Helical" evidence="1">
    <location>
        <begin position="278"/>
        <end position="298"/>
    </location>
</feature>
<feature type="transmembrane region" description="Helical" evidence="1">
    <location>
        <begin position="342"/>
        <end position="360"/>
    </location>
</feature>
<feature type="transmembrane region" description="Helical" evidence="1">
    <location>
        <begin position="157"/>
        <end position="175"/>
    </location>
</feature>
<organism evidence="2">
    <name type="scientific">uncultured Eubacteriales bacterium</name>
    <dbReference type="NCBI Taxonomy" id="172733"/>
    <lineage>
        <taxon>Bacteria</taxon>
        <taxon>Bacillati</taxon>
        <taxon>Bacillota</taxon>
        <taxon>Clostridia</taxon>
        <taxon>Eubacteriales</taxon>
        <taxon>environmental samples</taxon>
    </lineage>
</organism>
<protein>
    <submittedName>
        <fullName evidence="2">YibE/F-like protein</fullName>
    </submittedName>
</protein>
<evidence type="ECO:0000256" key="1">
    <source>
        <dbReference type="SAM" id="Phobius"/>
    </source>
</evidence>
<name>A0A212KJJ0_9FIRM</name>
<dbReference type="Pfam" id="PF07907">
    <property type="entry name" value="YibE_F"/>
    <property type="match status" value="1"/>
</dbReference>
<gene>
    <name evidence="2" type="ORF">KL86CLO1_13394</name>
</gene>
<feature type="transmembrane region" description="Helical" evidence="1">
    <location>
        <begin position="380"/>
        <end position="402"/>
    </location>
</feature>
<keyword evidence="1" id="KW-1133">Transmembrane helix</keyword>
<feature type="transmembrane region" description="Helical" evidence="1">
    <location>
        <begin position="207"/>
        <end position="225"/>
    </location>
</feature>
<keyword evidence="1" id="KW-0472">Membrane</keyword>
<dbReference type="EMBL" id="FLUN01000001">
    <property type="protein sequence ID" value="SBW11799.1"/>
    <property type="molecule type" value="Genomic_DNA"/>
</dbReference>
<keyword evidence="1" id="KW-0812">Transmembrane</keyword>
<evidence type="ECO:0000313" key="2">
    <source>
        <dbReference type="EMBL" id="SBW11799.1"/>
    </source>
</evidence>
<dbReference type="InterPro" id="IPR012507">
    <property type="entry name" value="YibE_F"/>
</dbReference>
<dbReference type="AlphaFoldDB" id="A0A212KJJ0"/>
<feature type="transmembrane region" description="Helical" evidence="1">
    <location>
        <begin position="232"/>
        <end position="258"/>
    </location>
</feature>
<dbReference type="PANTHER" id="PTHR41771">
    <property type="entry name" value="MEMBRANE PROTEIN-RELATED"/>
    <property type="match status" value="1"/>
</dbReference>
<accession>A0A212KJJ0</accession>
<reference evidence="2" key="1">
    <citation type="submission" date="2016-04" db="EMBL/GenBank/DDBJ databases">
        <authorList>
            <person name="Evans L.H."/>
            <person name="Alamgir A."/>
            <person name="Owens N."/>
            <person name="Weber N.D."/>
            <person name="Virtaneva K."/>
            <person name="Barbian K."/>
            <person name="Babar A."/>
            <person name="Rosenke K."/>
        </authorList>
    </citation>
    <scope>NUCLEOTIDE SEQUENCE</scope>
    <source>
        <strain evidence="2">86</strain>
    </source>
</reference>
<feature type="transmembrane region" description="Helical" evidence="1">
    <location>
        <begin position="33"/>
        <end position="53"/>
    </location>
</feature>
<proteinExistence type="predicted"/>